<dbReference type="HOGENOM" id="CLU_2941858_0_0_1"/>
<reference evidence="1" key="2">
    <citation type="submission" date="2012-06" db="EMBL/GenBank/DDBJ databases">
        <title>Annotation of the Genome Sequence of Fusarium oxysporum Fo47.</title>
        <authorList>
            <consortium name="The Broad Institute Genomics Platform"/>
            <person name="Ma L.-J."/>
            <person name="Corby-Kistler H."/>
            <person name="Broz K."/>
            <person name="Gale L.R."/>
            <person name="Jonkers W."/>
            <person name="O'Donnell K."/>
            <person name="Ploetz R."/>
            <person name="Steinberg C."/>
            <person name="Schwartz D.C."/>
            <person name="VanEtten H."/>
            <person name="Zhou S."/>
            <person name="Young S.K."/>
            <person name="Zeng Q."/>
            <person name="Gargeya S."/>
            <person name="Fitzgerald M."/>
            <person name="Abouelleil A."/>
            <person name="Alvarado L."/>
            <person name="Chapman S.B."/>
            <person name="Gainer-Dewar J."/>
            <person name="Goldberg J."/>
            <person name="Griggs A."/>
            <person name="Gujja S."/>
            <person name="Hansen M."/>
            <person name="Howarth C."/>
            <person name="Imamovic A."/>
            <person name="Ireland A."/>
            <person name="Larimer J."/>
            <person name="McCowan C."/>
            <person name="Murphy C."/>
            <person name="Pearson M."/>
            <person name="Poon T.W."/>
            <person name="Priest M."/>
            <person name="Roberts A."/>
            <person name="Saif S."/>
            <person name="Shea T."/>
            <person name="Sykes S."/>
            <person name="Wortman J."/>
            <person name="Nusbaum C."/>
            <person name="Birren B."/>
        </authorList>
    </citation>
    <scope>NUCLEOTIDE SEQUENCE</scope>
    <source>
        <strain evidence="1">Fo47</strain>
    </source>
</reference>
<sequence>MAEASIAQQITEMFAKLNSLRKRNAAQKNEMENLRAPNDFHANEAQMLQDLGSSVTRALS</sequence>
<organism evidence="1">
    <name type="scientific">Fusarium oxysporum Fo47</name>
    <dbReference type="NCBI Taxonomy" id="660027"/>
    <lineage>
        <taxon>Eukaryota</taxon>
        <taxon>Fungi</taxon>
        <taxon>Dikarya</taxon>
        <taxon>Ascomycota</taxon>
        <taxon>Pezizomycotina</taxon>
        <taxon>Sordariomycetes</taxon>
        <taxon>Hypocreomycetidae</taxon>
        <taxon>Hypocreales</taxon>
        <taxon>Nectriaceae</taxon>
        <taxon>Fusarium</taxon>
        <taxon>Fusarium oxysporum species complex</taxon>
    </lineage>
</organism>
<dbReference type="EMBL" id="JH717901">
    <property type="protein sequence ID" value="EWZ37543.1"/>
    <property type="molecule type" value="Genomic_DNA"/>
</dbReference>
<accession>W9K809</accession>
<protein>
    <submittedName>
        <fullName evidence="1">Uncharacterized protein</fullName>
    </submittedName>
</protein>
<proteinExistence type="predicted"/>
<reference evidence="1" key="1">
    <citation type="submission" date="2011-06" db="EMBL/GenBank/DDBJ databases">
        <title>The Genome Sequence of Fusarium oxysporum Fo47.</title>
        <authorList>
            <consortium name="The Broad Institute Genome Sequencing Platform"/>
            <person name="Ma L.-J."/>
            <person name="Gale L.R."/>
            <person name="Schwartz D.C."/>
            <person name="Zhou S."/>
            <person name="Corby-Kistler H."/>
            <person name="Young S.K."/>
            <person name="Zeng Q."/>
            <person name="Gargeya S."/>
            <person name="Fitzgerald M."/>
            <person name="Haas B."/>
            <person name="Abouelleil A."/>
            <person name="Alvarado L."/>
            <person name="Arachchi H.M."/>
            <person name="Berlin A."/>
            <person name="Brown A."/>
            <person name="Chapman S.B."/>
            <person name="Chen Z."/>
            <person name="Dunbar C."/>
            <person name="Freedman E."/>
            <person name="Gearin G."/>
            <person name="Gellesch M."/>
            <person name="Goldberg J."/>
            <person name="Griggs A."/>
            <person name="Gujja S."/>
            <person name="Heiman D."/>
            <person name="Howarth C."/>
            <person name="Larson L."/>
            <person name="Lui A."/>
            <person name="MacDonald P.J.P."/>
            <person name="Mehta T."/>
            <person name="Montmayeur A."/>
            <person name="Murphy C."/>
            <person name="Neiman D."/>
            <person name="Pearson M."/>
            <person name="Priest M."/>
            <person name="Roberts A."/>
            <person name="Saif S."/>
            <person name="Shea T."/>
            <person name="Shenoy N."/>
            <person name="Sisk P."/>
            <person name="Stolte C."/>
            <person name="Sykes S."/>
            <person name="Wortman J."/>
            <person name="Nusbaum C."/>
            <person name="Birren B."/>
        </authorList>
    </citation>
    <scope>NUCLEOTIDE SEQUENCE [LARGE SCALE GENOMIC DNA]</scope>
    <source>
        <strain evidence="1">Fo47</strain>
    </source>
</reference>
<name>W9K809_FUSOX</name>
<dbReference type="Proteomes" id="UP000030766">
    <property type="component" value="Unassembled WGS sequence"/>
</dbReference>
<dbReference type="VEuPathDB" id="FungiDB:FOZG_09532"/>
<evidence type="ECO:0000313" key="1">
    <source>
        <dbReference type="EMBL" id="EWZ37543.1"/>
    </source>
</evidence>
<dbReference type="AlphaFoldDB" id="W9K809"/>
<gene>
    <name evidence="1" type="ORF">FOZG_09532</name>
</gene>